<feature type="domain" description="Amine oxidase" evidence="4">
    <location>
        <begin position="16"/>
        <end position="507"/>
    </location>
</feature>
<protein>
    <recommendedName>
        <fullName evidence="3">Pyridine nucleotide-disulfide oxidoreductase domain-containing protein 2</fullName>
    </recommendedName>
</protein>
<evidence type="ECO:0000313" key="6">
    <source>
        <dbReference type="Proteomes" id="UP000291469"/>
    </source>
</evidence>
<evidence type="ECO:0000256" key="2">
    <source>
        <dbReference type="ARBA" id="ARBA00038825"/>
    </source>
</evidence>
<sequence length="524" mass="56483">MAARDVIVVGSGINSLVCAARLARGGHRVTVLERNEELGGCIRTEELFPGFRHDVLSGWYPLFVTSPAYAELGPELEARGLELLNTDTPTAVLTEDGQWTVLSTDRRANVQRLGAVADGEGQRYADELDRFLEEDSGLVFGFLGSEPMSWRASRLVASEVRKQGTRETASFLGRSLETSRAWLERAFASDLTRALLAPWVLHAGLGPDDAYSGVMARVITASLELAGLPVVRGGSANTVAAFRQLIEDHGGELRTGAEVERIVVRQGRASGVRLIDGEQLDADAVFCNVTPTQLYGRLLESEHVPHHVARDASAYRYGRADMQIHFALSGPPNWPDPALADVPMVHLTSGMDGVSRAVNEAQRGLLPAEATVVVGQPTAVDPSRAPEGKWILWIQLQELPSVVTGDAAGELSAPADGAWTEELREAYADRIQQRLARHLPGLDDQVEGRRVYSPADLEALNPNLVGGDPYSGACTLDQFFLWRPMGRTKNHETPVKGLHHIGASTHPGPGLGGVSGYLAAGQLL</sequence>
<comment type="function">
    <text evidence="1">Probable oxidoreductase that may play a role as regulator of mitochondrial function.</text>
</comment>
<accession>A0A411YGG9</accession>
<dbReference type="EMBL" id="CP036402">
    <property type="protein sequence ID" value="QBI20385.1"/>
    <property type="molecule type" value="Genomic_DNA"/>
</dbReference>
<dbReference type="AlphaFoldDB" id="A0A411YGG9"/>
<organism evidence="5 6">
    <name type="scientific">Egibacter rhizosphaerae</name>
    <dbReference type="NCBI Taxonomy" id="1670831"/>
    <lineage>
        <taxon>Bacteria</taxon>
        <taxon>Bacillati</taxon>
        <taxon>Actinomycetota</taxon>
        <taxon>Nitriliruptoria</taxon>
        <taxon>Egibacterales</taxon>
        <taxon>Egibacteraceae</taxon>
        <taxon>Egibacter</taxon>
    </lineage>
</organism>
<dbReference type="GO" id="GO:0016491">
    <property type="term" value="F:oxidoreductase activity"/>
    <property type="evidence" value="ECO:0007669"/>
    <property type="project" value="InterPro"/>
</dbReference>
<dbReference type="Gene3D" id="3.50.50.60">
    <property type="entry name" value="FAD/NAD(P)-binding domain"/>
    <property type="match status" value="2"/>
</dbReference>
<evidence type="ECO:0000259" key="4">
    <source>
        <dbReference type="Pfam" id="PF01593"/>
    </source>
</evidence>
<dbReference type="Pfam" id="PF01593">
    <property type="entry name" value="Amino_oxidase"/>
    <property type="match status" value="1"/>
</dbReference>
<reference evidence="5 6" key="1">
    <citation type="submission" date="2019-01" db="EMBL/GenBank/DDBJ databases">
        <title>Egibacter rhizosphaerae EGI 80759T.</title>
        <authorList>
            <person name="Chen D.-D."/>
            <person name="Tian Y."/>
            <person name="Jiao J.-Y."/>
            <person name="Zhang X.-T."/>
            <person name="Zhang Y.-G."/>
            <person name="Zhang Y."/>
            <person name="Xiao M."/>
            <person name="Shu W.-S."/>
            <person name="Li W.-J."/>
        </authorList>
    </citation>
    <scope>NUCLEOTIDE SEQUENCE [LARGE SCALE GENOMIC DNA]</scope>
    <source>
        <strain evidence="5 6">EGI 80759</strain>
    </source>
</reference>
<dbReference type="Proteomes" id="UP000291469">
    <property type="component" value="Chromosome"/>
</dbReference>
<comment type="subunit">
    <text evidence="2">Interacts with COX5B; this interaction may contribute to localize PYROXD2 to the inner face of the inner mitochondrial membrane.</text>
</comment>
<evidence type="ECO:0000313" key="5">
    <source>
        <dbReference type="EMBL" id="QBI20385.1"/>
    </source>
</evidence>
<dbReference type="KEGG" id="erz:ER308_12955"/>
<dbReference type="OrthoDB" id="833207at2"/>
<keyword evidence="6" id="KW-1185">Reference proteome</keyword>
<proteinExistence type="predicted"/>
<name>A0A411YGG9_9ACTN</name>
<dbReference type="InterPro" id="IPR002937">
    <property type="entry name" value="Amino_oxidase"/>
</dbReference>
<dbReference type="PANTHER" id="PTHR10668">
    <property type="entry name" value="PHYTOENE DEHYDROGENASE"/>
    <property type="match status" value="1"/>
</dbReference>
<evidence type="ECO:0000256" key="1">
    <source>
        <dbReference type="ARBA" id="ARBA00037217"/>
    </source>
</evidence>
<evidence type="ECO:0000256" key="3">
    <source>
        <dbReference type="ARBA" id="ARBA00040298"/>
    </source>
</evidence>
<dbReference type="InterPro" id="IPR036188">
    <property type="entry name" value="FAD/NAD-bd_sf"/>
</dbReference>
<dbReference type="RefSeq" id="WP_131155382.1">
    <property type="nucleotide sequence ID" value="NZ_CP036402.1"/>
</dbReference>
<dbReference type="SUPFAM" id="SSF51905">
    <property type="entry name" value="FAD/NAD(P)-binding domain"/>
    <property type="match status" value="1"/>
</dbReference>
<gene>
    <name evidence="5" type="ORF">ER308_12955</name>
</gene>
<dbReference type="PANTHER" id="PTHR10668:SF105">
    <property type="entry name" value="DEHYDROGENASE-RELATED"/>
    <property type="match status" value="1"/>
</dbReference>